<proteinExistence type="predicted"/>
<dbReference type="Proteomes" id="UP001431313">
    <property type="component" value="Unassembled WGS sequence"/>
</dbReference>
<evidence type="ECO:0008006" key="3">
    <source>
        <dbReference type="Google" id="ProtNLM"/>
    </source>
</evidence>
<sequence length="115" mass="12751">MGMWQDSLKRAGDETGYRGPNVVRTIGGVGEALRVDRRAEFYQDVLRVSTGDEFDGVLNLWWPQAVIDVAEDPQAAEDFADLALAHYSMACGARPTRYTHEEVMRMVGEETGTLG</sequence>
<protein>
    <recommendedName>
        <fullName evidence="3">DUF982 domain-containing protein</fullName>
    </recommendedName>
</protein>
<comment type="caution">
    <text evidence="1">The sequence shown here is derived from an EMBL/GenBank/DDBJ whole genome shotgun (WGS) entry which is preliminary data.</text>
</comment>
<organism evidence="1 2">
    <name type="scientific">Streptomyces pyxinae</name>
    <dbReference type="NCBI Taxonomy" id="2970734"/>
    <lineage>
        <taxon>Bacteria</taxon>
        <taxon>Bacillati</taxon>
        <taxon>Actinomycetota</taxon>
        <taxon>Actinomycetes</taxon>
        <taxon>Kitasatosporales</taxon>
        <taxon>Streptomycetaceae</taxon>
        <taxon>Streptomyces</taxon>
    </lineage>
</organism>
<evidence type="ECO:0000313" key="2">
    <source>
        <dbReference type="Proteomes" id="UP001431313"/>
    </source>
</evidence>
<dbReference type="EMBL" id="JANUGQ010000001">
    <property type="protein sequence ID" value="MCS0634581.1"/>
    <property type="molecule type" value="Genomic_DNA"/>
</dbReference>
<gene>
    <name evidence="1" type="ORF">NX801_02660</name>
</gene>
<accession>A0ABT2CB39</accession>
<keyword evidence="2" id="KW-1185">Reference proteome</keyword>
<dbReference type="RefSeq" id="WP_258785075.1">
    <property type="nucleotide sequence ID" value="NZ_JANUGQ010000001.1"/>
</dbReference>
<reference evidence="1" key="1">
    <citation type="submission" date="2022-08" db="EMBL/GenBank/DDBJ databases">
        <authorList>
            <person name="Somphong A."/>
            <person name="Phongsopitanun W."/>
        </authorList>
    </citation>
    <scope>NUCLEOTIDE SEQUENCE</scope>
    <source>
        <strain evidence="1">LP05-1</strain>
    </source>
</reference>
<name>A0ABT2CB39_9ACTN</name>
<evidence type="ECO:0000313" key="1">
    <source>
        <dbReference type="EMBL" id="MCS0634581.1"/>
    </source>
</evidence>